<dbReference type="EMBL" id="ACGK02000001">
    <property type="protein sequence ID" value="EGF23869.1"/>
    <property type="molecule type" value="Genomic_DNA"/>
</dbReference>
<dbReference type="RefSeq" id="WP_006302998.1">
    <property type="nucleotide sequence ID" value="NZ_ACGK02000001.1"/>
</dbReference>
<comment type="similarity">
    <text evidence="2">Belongs to the class-V pyridoxal-phosphate-dependent aminotransferase family. NifS/IscS subfamily.</text>
</comment>
<comment type="caution">
    <text evidence="10">The sequence shown here is derived from an EMBL/GenBank/DDBJ whole genome shotgun (WGS) entry which is preliminary data.</text>
</comment>
<dbReference type="PANTHER" id="PTHR11601">
    <property type="entry name" value="CYSTEINE DESULFURYLASE FAMILY MEMBER"/>
    <property type="match status" value="1"/>
</dbReference>
<dbReference type="SUPFAM" id="SSF53383">
    <property type="entry name" value="PLP-dependent transferases"/>
    <property type="match status" value="1"/>
</dbReference>
<evidence type="ECO:0000256" key="3">
    <source>
        <dbReference type="ARBA" id="ARBA00022679"/>
    </source>
</evidence>
<evidence type="ECO:0000256" key="5">
    <source>
        <dbReference type="ARBA" id="ARBA00022898"/>
    </source>
</evidence>
<protein>
    <submittedName>
        <fullName evidence="10">Aminotransferase, class V</fullName>
    </submittedName>
</protein>
<reference evidence="10 11" key="1">
    <citation type="submission" date="2011-02" db="EMBL/GenBank/DDBJ databases">
        <authorList>
            <person name="Muzny D."/>
            <person name="Qin X."/>
            <person name="Buhay C."/>
            <person name="Dugan-Rocha S."/>
            <person name="Ding Y."/>
            <person name="Chen G."/>
            <person name="Hawes A."/>
            <person name="Holder M."/>
            <person name="Jhangiani S."/>
            <person name="Johnson A."/>
            <person name="Khan Z."/>
            <person name="Li Z."/>
            <person name="Liu W."/>
            <person name="Liu X."/>
            <person name="Perez L."/>
            <person name="Shen H."/>
            <person name="Wang Q."/>
            <person name="Watt J."/>
            <person name="Xi L."/>
            <person name="Xin Y."/>
            <person name="Zhou J."/>
            <person name="Deng J."/>
            <person name="Jiang H."/>
            <person name="Liu Y."/>
            <person name="Qu J."/>
            <person name="Song X.-Z."/>
            <person name="Zhang L."/>
            <person name="Villasana D."/>
            <person name="Johnson A."/>
            <person name="Liu J."/>
            <person name="Liyanage D."/>
            <person name="Lorensuhewa L."/>
            <person name="Robinson T."/>
            <person name="Song A."/>
            <person name="Song B.-B."/>
            <person name="Dinh H."/>
            <person name="Thornton R."/>
            <person name="Coyle M."/>
            <person name="Francisco L."/>
            <person name="Jackson L."/>
            <person name="Javaid M."/>
            <person name="Korchina V."/>
            <person name="Kovar C."/>
            <person name="Mata R."/>
            <person name="Mathew T."/>
            <person name="Ngo R."/>
            <person name="Nguyen L."/>
            <person name="Nguyen N."/>
            <person name="Okwuonu G."/>
            <person name="Ongeri F."/>
            <person name="Pham C."/>
            <person name="Simmons D."/>
            <person name="Wilczek-Boney K."/>
            <person name="Hale W."/>
            <person name="Jakkamsetti A."/>
            <person name="Pham P."/>
            <person name="Ruth R."/>
            <person name="San Lucas F."/>
            <person name="Warren J."/>
            <person name="Zhang J."/>
            <person name="Zhao Z."/>
            <person name="Zhou C."/>
            <person name="Zhu D."/>
            <person name="Lee S."/>
            <person name="Bess C."/>
            <person name="Blankenburg K."/>
            <person name="Forbes L."/>
            <person name="Fu Q."/>
            <person name="Gubbala S."/>
            <person name="Hirani K."/>
            <person name="Jayaseelan J.C."/>
            <person name="Lara F."/>
            <person name="Munidasa M."/>
            <person name="Palculict T."/>
            <person name="Patil S."/>
            <person name="Pu L.-L."/>
            <person name="Saada N."/>
            <person name="Tang L."/>
            <person name="Weissenberger G."/>
            <person name="Zhu Y."/>
            <person name="Hemphill L."/>
            <person name="Shang Y."/>
            <person name="Youmans B."/>
            <person name="Ayvaz T."/>
            <person name="Ross M."/>
            <person name="Santibanez J."/>
            <person name="Aqrawi P."/>
            <person name="Gross S."/>
            <person name="Joshi V."/>
            <person name="Fowler G."/>
            <person name="Nazareth L."/>
            <person name="Reid J."/>
            <person name="Worley K."/>
            <person name="Petrosino J."/>
            <person name="Highlander S."/>
            <person name="Gibbs R."/>
        </authorList>
    </citation>
    <scope>NUCLEOTIDE SEQUENCE [LARGE SCALE GENOMIC DNA]</scope>
    <source>
        <strain evidence="10 11">DSM 15829</strain>
    </source>
</reference>
<keyword evidence="11" id="KW-1185">Reference proteome</keyword>
<accession>F1T5D8</accession>
<evidence type="ECO:0000259" key="9">
    <source>
        <dbReference type="Pfam" id="PF00266"/>
    </source>
</evidence>
<evidence type="ECO:0000256" key="2">
    <source>
        <dbReference type="ARBA" id="ARBA00006490"/>
    </source>
</evidence>
<dbReference type="GeneID" id="93210414"/>
<sequence length="405" mass="44520">MEVYLDYAAATPMDKEVYEAQLPYFTQKFYNPSASYCVAQKIRQDLNNAKTHIAQTLGTKSASIVMTAGATEANNLALACVTGPVISDSLEHDSILACVNQREHTLLRPTKEGFITPENLQQALTPQTQLVSIEYANGEIGVIQPLRELAKVIEQERYRRLVHHETTPLFFHADASQAALTCSVNVSSLGVDLMTLSAAKIYGPKQVGLLYVSPNVALKPQILGGGQEGGMRSGTENVAGTIAFAKALELAQQYRTSSGLQELKRNRNFMQKQLTRLFKCAVISGPRNDRHRLPGLLHISFPYLEARRLIIILENMGVYVATGSACAASKMKISHVLKALGIPEYIAQGSLRITLGKHTTQEEITYAISSIEKAVNSEMQRLNLTDKIICERMNNESVTSLHTNA</sequence>
<evidence type="ECO:0000313" key="10">
    <source>
        <dbReference type="EMBL" id="EGF23869.1"/>
    </source>
</evidence>
<dbReference type="GO" id="GO:0046872">
    <property type="term" value="F:metal ion binding"/>
    <property type="evidence" value="ECO:0007669"/>
    <property type="project" value="UniProtKB-KW"/>
</dbReference>
<evidence type="ECO:0000256" key="1">
    <source>
        <dbReference type="ARBA" id="ARBA00001933"/>
    </source>
</evidence>
<evidence type="ECO:0000256" key="6">
    <source>
        <dbReference type="ARBA" id="ARBA00023004"/>
    </source>
</evidence>
<dbReference type="PANTHER" id="PTHR11601:SF34">
    <property type="entry name" value="CYSTEINE DESULFURASE"/>
    <property type="match status" value="1"/>
</dbReference>
<name>F1T5D8_9ACTN</name>
<dbReference type="Pfam" id="PF00266">
    <property type="entry name" value="Aminotran_5"/>
    <property type="match status" value="1"/>
</dbReference>
<dbReference type="InterPro" id="IPR015422">
    <property type="entry name" value="PyrdxlP-dep_Trfase_small"/>
</dbReference>
<evidence type="ECO:0000256" key="7">
    <source>
        <dbReference type="ARBA" id="ARBA00023014"/>
    </source>
</evidence>
<keyword evidence="4" id="KW-0479">Metal-binding</keyword>
<dbReference type="Gene3D" id="3.90.1150.10">
    <property type="entry name" value="Aspartate Aminotransferase, domain 1"/>
    <property type="match status" value="1"/>
</dbReference>
<evidence type="ECO:0000256" key="4">
    <source>
        <dbReference type="ARBA" id="ARBA00022723"/>
    </source>
</evidence>
<dbReference type="Proteomes" id="UP000005947">
    <property type="component" value="Unassembled WGS sequence"/>
</dbReference>
<dbReference type="InterPro" id="IPR000192">
    <property type="entry name" value="Aminotrans_V_dom"/>
</dbReference>
<gene>
    <name evidence="10" type="ORF">HMPREF0091_10816</name>
</gene>
<organism evidence="10 11">
    <name type="scientific">Fannyhessea vaginae DSM 15829</name>
    <dbReference type="NCBI Taxonomy" id="525256"/>
    <lineage>
        <taxon>Bacteria</taxon>
        <taxon>Bacillati</taxon>
        <taxon>Actinomycetota</taxon>
        <taxon>Coriobacteriia</taxon>
        <taxon>Coriobacteriales</taxon>
        <taxon>Atopobiaceae</taxon>
        <taxon>Fannyhessea</taxon>
    </lineage>
</organism>
<comment type="cofactor">
    <cofactor evidence="1">
        <name>pyridoxal 5'-phosphate</name>
        <dbReference type="ChEBI" id="CHEBI:597326"/>
    </cofactor>
</comment>
<dbReference type="GO" id="GO:0008483">
    <property type="term" value="F:transaminase activity"/>
    <property type="evidence" value="ECO:0007669"/>
    <property type="project" value="UniProtKB-KW"/>
</dbReference>
<dbReference type="InterPro" id="IPR015424">
    <property type="entry name" value="PyrdxlP-dep_Trfase"/>
</dbReference>
<proteinExistence type="inferred from homology"/>
<feature type="domain" description="Aminotransferase class V" evidence="9">
    <location>
        <begin position="3"/>
        <end position="365"/>
    </location>
</feature>
<dbReference type="Gene3D" id="3.40.640.10">
    <property type="entry name" value="Type I PLP-dependent aspartate aminotransferase-like (Major domain)"/>
    <property type="match status" value="1"/>
</dbReference>
<keyword evidence="10" id="KW-0032">Aminotransferase</keyword>
<keyword evidence="3 10" id="KW-0808">Transferase</keyword>
<dbReference type="PIRSF" id="PIRSF005572">
    <property type="entry name" value="NifS"/>
    <property type="match status" value="1"/>
</dbReference>
<dbReference type="eggNOG" id="COG1104">
    <property type="taxonomic scope" value="Bacteria"/>
</dbReference>
<dbReference type="GO" id="GO:0031071">
    <property type="term" value="F:cysteine desulfurase activity"/>
    <property type="evidence" value="ECO:0007669"/>
    <property type="project" value="UniProtKB-EC"/>
</dbReference>
<dbReference type="InterPro" id="IPR015421">
    <property type="entry name" value="PyrdxlP-dep_Trfase_major"/>
</dbReference>
<keyword evidence="5" id="KW-0663">Pyridoxal phosphate</keyword>
<evidence type="ECO:0000256" key="8">
    <source>
        <dbReference type="ARBA" id="ARBA00050776"/>
    </source>
</evidence>
<dbReference type="Gene3D" id="1.10.260.50">
    <property type="match status" value="1"/>
</dbReference>
<keyword evidence="6" id="KW-0408">Iron</keyword>
<keyword evidence="7" id="KW-0411">Iron-sulfur</keyword>
<dbReference type="InterPro" id="IPR016454">
    <property type="entry name" value="Cysteine_dSase"/>
</dbReference>
<comment type="catalytic activity">
    <reaction evidence="8">
        <text>(sulfur carrier)-H + L-cysteine = (sulfur carrier)-SH + L-alanine</text>
        <dbReference type="Rhea" id="RHEA:43892"/>
        <dbReference type="Rhea" id="RHEA-COMP:14737"/>
        <dbReference type="Rhea" id="RHEA-COMP:14739"/>
        <dbReference type="ChEBI" id="CHEBI:29917"/>
        <dbReference type="ChEBI" id="CHEBI:35235"/>
        <dbReference type="ChEBI" id="CHEBI:57972"/>
        <dbReference type="ChEBI" id="CHEBI:64428"/>
        <dbReference type="EC" id="2.8.1.7"/>
    </reaction>
</comment>
<dbReference type="AlphaFoldDB" id="F1T5D8"/>
<evidence type="ECO:0000313" key="11">
    <source>
        <dbReference type="Proteomes" id="UP000005947"/>
    </source>
</evidence>
<dbReference type="GO" id="GO:0051536">
    <property type="term" value="F:iron-sulfur cluster binding"/>
    <property type="evidence" value="ECO:0007669"/>
    <property type="project" value="UniProtKB-KW"/>
</dbReference>
<dbReference type="OrthoDB" id="9808002at2"/>